<dbReference type="InterPro" id="IPR001173">
    <property type="entry name" value="Glyco_trans_2-like"/>
</dbReference>
<evidence type="ECO:0000313" key="2">
    <source>
        <dbReference type="EMBL" id="MBN7797019.1"/>
    </source>
</evidence>
<keyword evidence="3" id="KW-1185">Reference proteome</keyword>
<dbReference type="RefSeq" id="WP_206560472.1">
    <property type="nucleotide sequence ID" value="NZ_JAFKCZ010000007.1"/>
</dbReference>
<dbReference type="Pfam" id="PF00535">
    <property type="entry name" value="Glycos_transf_2"/>
    <property type="match status" value="1"/>
</dbReference>
<dbReference type="Proteomes" id="UP000664303">
    <property type="component" value="Unassembled WGS sequence"/>
</dbReference>
<feature type="domain" description="Glycosyltransferase 2-like" evidence="1">
    <location>
        <begin position="19"/>
        <end position="149"/>
    </location>
</feature>
<dbReference type="EMBL" id="JAFKCZ010000007">
    <property type="protein sequence ID" value="MBN7797019.1"/>
    <property type="molecule type" value="Genomic_DNA"/>
</dbReference>
<proteinExistence type="predicted"/>
<name>A0A939DFB6_9GAMM</name>
<organism evidence="2 3">
    <name type="scientific">Parahaliea mediterranea</name>
    <dbReference type="NCBI Taxonomy" id="651086"/>
    <lineage>
        <taxon>Bacteria</taxon>
        <taxon>Pseudomonadati</taxon>
        <taxon>Pseudomonadota</taxon>
        <taxon>Gammaproteobacteria</taxon>
        <taxon>Cellvibrionales</taxon>
        <taxon>Halieaceae</taxon>
        <taxon>Parahaliea</taxon>
    </lineage>
</organism>
<protein>
    <submittedName>
        <fullName evidence="2">Glycosyltransferase</fullName>
    </submittedName>
</protein>
<sequence>MTVDRHNPAPPHPADRLVVGVCTRRRPGMLGRLLSSLLRMRLPACCQVSVHVVENDDRPANRALVAGFDASSPFPISYQLETRVGIPQARNCLLEHARTIGAKGLVFVDDDEEVEPDWLLALCAYAAETNWSAVLQGRVVAQVSPACQDYLRPYFQRKIRHTGEQLNTCASNNTLLPLALLEEDAPGFDESRPRDGGTDTIFFSRLASRGVPILYCHEAAVVETIPPERANLRYLSRRKFRVGLLLGSGSVQDKPRTAGRALFYGLKGVASLLQAAACVLVLQRDAMIRAWLRGCRSLGCALGYFRMRHQPYLEVEGF</sequence>
<dbReference type="Gene3D" id="3.90.550.10">
    <property type="entry name" value="Spore Coat Polysaccharide Biosynthesis Protein SpsA, Chain A"/>
    <property type="match status" value="1"/>
</dbReference>
<comment type="caution">
    <text evidence="2">The sequence shown here is derived from an EMBL/GenBank/DDBJ whole genome shotgun (WGS) entry which is preliminary data.</text>
</comment>
<accession>A0A939DFB6</accession>
<evidence type="ECO:0000259" key="1">
    <source>
        <dbReference type="Pfam" id="PF00535"/>
    </source>
</evidence>
<reference evidence="2" key="1">
    <citation type="submission" date="2021-02" db="EMBL/GenBank/DDBJ databases">
        <title>PHA producing bacteria isolated from coastal sediment in Guangdong, Shenzhen.</title>
        <authorList>
            <person name="Zheng W."/>
            <person name="Yu S."/>
            <person name="Huang Y."/>
        </authorList>
    </citation>
    <scope>NUCLEOTIDE SEQUENCE</scope>
    <source>
        <strain evidence="2">TN14-10</strain>
    </source>
</reference>
<evidence type="ECO:0000313" key="3">
    <source>
        <dbReference type="Proteomes" id="UP000664303"/>
    </source>
</evidence>
<gene>
    <name evidence="2" type="ORF">JYP50_10475</name>
</gene>
<dbReference type="CDD" id="cd00761">
    <property type="entry name" value="Glyco_tranf_GTA_type"/>
    <property type="match status" value="1"/>
</dbReference>
<dbReference type="AlphaFoldDB" id="A0A939DFB6"/>
<dbReference type="SUPFAM" id="SSF53448">
    <property type="entry name" value="Nucleotide-diphospho-sugar transferases"/>
    <property type="match status" value="1"/>
</dbReference>
<dbReference type="InterPro" id="IPR029044">
    <property type="entry name" value="Nucleotide-diphossugar_trans"/>
</dbReference>